<evidence type="ECO:0008006" key="3">
    <source>
        <dbReference type="Google" id="ProtNLM"/>
    </source>
</evidence>
<reference evidence="1" key="2">
    <citation type="submission" date="2020-09" db="EMBL/GenBank/DDBJ databases">
        <authorList>
            <person name="Sun Q."/>
            <person name="Kim S."/>
        </authorList>
    </citation>
    <scope>NUCLEOTIDE SEQUENCE</scope>
    <source>
        <strain evidence="1">KCTC 42731</strain>
    </source>
</reference>
<dbReference type="Proteomes" id="UP000623842">
    <property type="component" value="Unassembled WGS sequence"/>
</dbReference>
<evidence type="ECO:0000313" key="1">
    <source>
        <dbReference type="EMBL" id="GHF77468.1"/>
    </source>
</evidence>
<gene>
    <name evidence="1" type="ORF">GCM10017161_00560</name>
</gene>
<sequence length="73" mass="8057">MSSSSSELVTVIYYCDNSIELMFHVGHFDKTASGRVILPDGFKKNKSIVAVCRGEVDILNKIGDRILPNENIA</sequence>
<keyword evidence="2" id="KW-1185">Reference proteome</keyword>
<dbReference type="InterPro" id="IPR014271">
    <property type="entry name" value="CHP02922"/>
</dbReference>
<name>A0A919BAI9_9GAMM</name>
<dbReference type="Pfam" id="PF09558">
    <property type="entry name" value="DUF2375"/>
    <property type="match status" value="1"/>
</dbReference>
<proteinExistence type="predicted"/>
<protein>
    <recommendedName>
        <fullName evidence="3">TIGR02922 family protein</fullName>
    </recommendedName>
</protein>
<accession>A0A919BAI9</accession>
<organism evidence="1 2">
    <name type="scientific">Thalassotalea marina</name>
    <dbReference type="NCBI Taxonomy" id="1673741"/>
    <lineage>
        <taxon>Bacteria</taxon>
        <taxon>Pseudomonadati</taxon>
        <taxon>Pseudomonadota</taxon>
        <taxon>Gammaproteobacteria</taxon>
        <taxon>Alteromonadales</taxon>
        <taxon>Colwelliaceae</taxon>
        <taxon>Thalassotalea</taxon>
    </lineage>
</organism>
<dbReference type="RefSeq" id="WP_189766723.1">
    <property type="nucleotide sequence ID" value="NZ_BNCK01000001.1"/>
</dbReference>
<dbReference type="EMBL" id="BNCK01000001">
    <property type="protein sequence ID" value="GHF77468.1"/>
    <property type="molecule type" value="Genomic_DNA"/>
</dbReference>
<comment type="caution">
    <text evidence="1">The sequence shown here is derived from an EMBL/GenBank/DDBJ whole genome shotgun (WGS) entry which is preliminary data.</text>
</comment>
<dbReference type="AlphaFoldDB" id="A0A919BAI9"/>
<evidence type="ECO:0000313" key="2">
    <source>
        <dbReference type="Proteomes" id="UP000623842"/>
    </source>
</evidence>
<dbReference type="NCBIfam" id="TIGR02922">
    <property type="entry name" value="TIGR02922 family protein"/>
    <property type="match status" value="1"/>
</dbReference>
<reference evidence="1" key="1">
    <citation type="journal article" date="2014" name="Int. J. Syst. Evol. Microbiol.">
        <title>Complete genome sequence of Corynebacterium casei LMG S-19264T (=DSM 44701T), isolated from a smear-ripened cheese.</title>
        <authorList>
            <consortium name="US DOE Joint Genome Institute (JGI-PGF)"/>
            <person name="Walter F."/>
            <person name="Albersmeier A."/>
            <person name="Kalinowski J."/>
            <person name="Ruckert C."/>
        </authorList>
    </citation>
    <scope>NUCLEOTIDE SEQUENCE</scope>
    <source>
        <strain evidence="1">KCTC 42731</strain>
    </source>
</reference>